<comment type="caution">
    <text evidence="1">The sequence shown here is derived from an EMBL/GenBank/DDBJ whole genome shotgun (WGS) entry which is preliminary data.</text>
</comment>
<reference evidence="1 2" key="1">
    <citation type="journal article" date="1979" name="Int. J. Syst. Evol. Microbiol.">
        <title>Bacillus globisporus subsp. marinus subsp. nov.</title>
        <authorList>
            <person name="Liu H."/>
        </authorList>
    </citation>
    <scope>NUCLEOTIDE SEQUENCE [LARGE SCALE GENOMIC DNA]</scope>
    <source>
        <strain evidence="1 2">DSM 1297</strain>
    </source>
</reference>
<accession>A0ABV3Q857</accession>
<evidence type="ECO:0000313" key="2">
    <source>
        <dbReference type="Proteomes" id="UP001556040"/>
    </source>
</evidence>
<sequence length="90" mass="10634">LYGDLYFLEPETQSDQRRQVLIINTDPEAPYYLDVFRSRRRDGADKTHDYFYHNIGQDFSLNLPLQPTEELAFAGGHLYAYSYLWNKHSA</sequence>
<name>A0ABV3Q857_9BACL</name>
<dbReference type="RefSeq" id="WP_367780986.1">
    <property type="nucleotide sequence ID" value="NZ_JBFMIA010000167.1"/>
</dbReference>
<dbReference type="Proteomes" id="UP001556040">
    <property type="component" value="Unassembled WGS sequence"/>
</dbReference>
<feature type="non-terminal residue" evidence="1">
    <location>
        <position position="90"/>
    </location>
</feature>
<feature type="non-terminal residue" evidence="1">
    <location>
        <position position="1"/>
    </location>
</feature>
<dbReference type="Gene3D" id="2.70.98.70">
    <property type="match status" value="1"/>
</dbReference>
<dbReference type="EMBL" id="JBFMIA010000167">
    <property type="protein sequence ID" value="MEW9503512.1"/>
    <property type="molecule type" value="Genomic_DNA"/>
</dbReference>
<keyword evidence="2" id="KW-1185">Reference proteome</keyword>
<gene>
    <name evidence="1" type="ORF">AB1471_17400</name>
</gene>
<evidence type="ECO:0000313" key="1">
    <source>
        <dbReference type="EMBL" id="MEW9503512.1"/>
    </source>
</evidence>
<protein>
    <submittedName>
        <fullName evidence="1">Uncharacterized protein</fullName>
    </submittedName>
</protein>
<organism evidence="1 2">
    <name type="scientific">Jeotgalibacillus marinus</name>
    <dbReference type="NCBI Taxonomy" id="86667"/>
    <lineage>
        <taxon>Bacteria</taxon>
        <taxon>Bacillati</taxon>
        <taxon>Bacillota</taxon>
        <taxon>Bacilli</taxon>
        <taxon>Bacillales</taxon>
        <taxon>Caryophanaceae</taxon>
        <taxon>Jeotgalibacillus</taxon>
    </lineage>
</organism>
<proteinExistence type="predicted"/>